<accession>X0VGP6</accession>
<protein>
    <submittedName>
        <fullName evidence="1">Uncharacterized protein</fullName>
    </submittedName>
</protein>
<name>X0VGP6_9ZZZZ</name>
<gene>
    <name evidence="1" type="ORF">S01H1_45202</name>
</gene>
<dbReference type="AlphaFoldDB" id="X0VGP6"/>
<organism evidence="1">
    <name type="scientific">marine sediment metagenome</name>
    <dbReference type="NCBI Taxonomy" id="412755"/>
    <lineage>
        <taxon>unclassified sequences</taxon>
        <taxon>metagenomes</taxon>
        <taxon>ecological metagenomes</taxon>
    </lineage>
</organism>
<proteinExistence type="predicted"/>
<reference evidence="1" key="1">
    <citation type="journal article" date="2014" name="Front. Microbiol.">
        <title>High frequency of phylogenetically diverse reductive dehalogenase-homologous genes in deep subseafloor sedimentary metagenomes.</title>
        <authorList>
            <person name="Kawai M."/>
            <person name="Futagami T."/>
            <person name="Toyoda A."/>
            <person name="Takaki Y."/>
            <person name="Nishi S."/>
            <person name="Hori S."/>
            <person name="Arai W."/>
            <person name="Tsubouchi T."/>
            <person name="Morono Y."/>
            <person name="Uchiyama I."/>
            <person name="Ito T."/>
            <person name="Fujiyama A."/>
            <person name="Inagaki F."/>
            <person name="Takami H."/>
        </authorList>
    </citation>
    <scope>NUCLEOTIDE SEQUENCE</scope>
    <source>
        <strain evidence="1">Expedition CK06-06</strain>
    </source>
</reference>
<evidence type="ECO:0000313" key="1">
    <source>
        <dbReference type="EMBL" id="GAF99725.1"/>
    </source>
</evidence>
<dbReference type="EMBL" id="BARS01028866">
    <property type="protein sequence ID" value="GAF99725.1"/>
    <property type="molecule type" value="Genomic_DNA"/>
</dbReference>
<comment type="caution">
    <text evidence="1">The sequence shown here is derived from an EMBL/GenBank/DDBJ whole genome shotgun (WGS) entry which is preliminary data.</text>
</comment>
<sequence length="47" mass="4785">GTAGAAQRMTSTGAIINAIVLETGSATDIVPAKIVQWMPTSIRTNNG</sequence>
<feature type="non-terminal residue" evidence="1">
    <location>
        <position position="1"/>
    </location>
</feature>